<proteinExistence type="predicted"/>
<keyword evidence="1" id="KW-0812">Transmembrane</keyword>
<keyword evidence="4" id="KW-1185">Reference proteome</keyword>
<keyword evidence="3" id="KW-0614">Plasmid</keyword>
<sequence>MKESRLIKVAVTFIILFAISAGILLYYGSKSFKQEIDSMQIKNIEISRIEDGVYVGEYFPTIYVGAKVEVAVEYGNITSIRLIEHRYGRGKEAEAITDRVISAQSLEVDTVTGATVSSKVILKAIDNALSQAD</sequence>
<dbReference type="GO" id="GO:0016020">
    <property type="term" value="C:membrane"/>
    <property type="evidence" value="ECO:0007669"/>
    <property type="project" value="InterPro"/>
</dbReference>
<dbReference type="OrthoDB" id="307864at2"/>
<organism evidence="3 4">
    <name type="scientific">Peptoclostridium acidaminophilum DSM 3953</name>
    <dbReference type="NCBI Taxonomy" id="1286171"/>
    <lineage>
        <taxon>Bacteria</taxon>
        <taxon>Bacillati</taxon>
        <taxon>Bacillota</taxon>
        <taxon>Clostridia</taxon>
        <taxon>Peptostreptococcales</taxon>
        <taxon>Peptoclostridiaceae</taxon>
        <taxon>Peptoclostridium</taxon>
    </lineage>
</organism>
<evidence type="ECO:0000313" key="3">
    <source>
        <dbReference type="EMBL" id="AHM57880.1"/>
    </source>
</evidence>
<protein>
    <recommendedName>
        <fullName evidence="2">FMN-binding domain-containing protein</fullName>
    </recommendedName>
</protein>
<dbReference type="AlphaFoldDB" id="W8TAE8"/>
<dbReference type="Pfam" id="PF04205">
    <property type="entry name" value="FMN_bind"/>
    <property type="match status" value="1"/>
</dbReference>
<dbReference type="SMART" id="SM00900">
    <property type="entry name" value="FMN_bind"/>
    <property type="match status" value="1"/>
</dbReference>
<dbReference type="Gene3D" id="3.90.1010.20">
    <property type="match status" value="1"/>
</dbReference>
<gene>
    <name evidence="3" type="ORF">EAL2_808p03760</name>
</gene>
<dbReference type="eggNOG" id="COG3976">
    <property type="taxonomic scope" value="Bacteria"/>
</dbReference>
<accession>W8TAE8</accession>
<keyword evidence="1" id="KW-1133">Transmembrane helix</keyword>
<evidence type="ECO:0000259" key="2">
    <source>
        <dbReference type="SMART" id="SM00900"/>
    </source>
</evidence>
<reference evidence="3 4" key="1">
    <citation type="journal article" date="2014" name="Genome Announc.">
        <title>Complete Genome Sequence of Amino Acid-Utilizing Eubacterium acidaminophilum al-2 (DSM 3953).</title>
        <authorList>
            <person name="Poehlein A."/>
            <person name="Andreesen J.R."/>
            <person name="Daniel R."/>
        </authorList>
    </citation>
    <scope>NUCLEOTIDE SEQUENCE [LARGE SCALE GENOMIC DNA]</scope>
    <source>
        <strain evidence="3 4">DSM 3953</strain>
        <plasmid evidence="4">Plasmid EAL2_808p</plasmid>
    </source>
</reference>
<evidence type="ECO:0000256" key="1">
    <source>
        <dbReference type="SAM" id="Phobius"/>
    </source>
</evidence>
<dbReference type="HOGENOM" id="CLU_096350_0_1_9"/>
<name>W8TAE8_PEPAC</name>
<dbReference type="PATRIC" id="fig|1286171.3.peg.2553"/>
<feature type="transmembrane region" description="Helical" evidence="1">
    <location>
        <begin position="6"/>
        <end position="27"/>
    </location>
</feature>
<keyword evidence="1" id="KW-0472">Membrane</keyword>
<feature type="domain" description="FMN-binding" evidence="2">
    <location>
        <begin position="62"/>
        <end position="132"/>
    </location>
</feature>
<dbReference type="GO" id="GO:0010181">
    <property type="term" value="F:FMN binding"/>
    <property type="evidence" value="ECO:0007669"/>
    <property type="project" value="InterPro"/>
</dbReference>
<evidence type="ECO:0000313" key="4">
    <source>
        <dbReference type="Proteomes" id="UP000019591"/>
    </source>
</evidence>
<dbReference type="EMBL" id="CP007453">
    <property type="protein sequence ID" value="AHM57880.1"/>
    <property type="molecule type" value="Genomic_DNA"/>
</dbReference>
<dbReference type="Proteomes" id="UP000019591">
    <property type="component" value="Plasmid EAL2_808p"/>
</dbReference>
<geneLocation type="plasmid" evidence="3 4">
    <name>EAL2_808p</name>
</geneLocation>
<dbReference type="InterPro" id="IPR007329">
    <property type="entry name" value="FMN-bd"/>
</dbReference>
<dbReference type="RefSeq" id="WP_041693217.1">
    <property type="nucleotide sequence ID" value="NZ_CP007453.1"/>
</dbReference>
<dbReference type="KEGG" id="eac:EAL2_808p03760"/>